<dbReference type="RefSeq" id="XP_017855568.1">
    <property type="nucleotide sequence ID" value="XM_018000079.1"/>
</dbReference>
<keyword evidence="2 5" id="KW-0396">Initiation factor</keyword>
<organism evidence="7 8">
    <name type="scientific">Drosophila arizonae</name>
    <name type="common">Fruit fly</name>
    <dbReference type="NCBI Taxonomy" id="7263"/>
    <lineage>
        <taxon>Eukaryota</taxon>
        <taxon>Metazoa</taxon>
        <taxon>Ecdysozoa</taxon>
        <taxon>Arthropoda</taxon>
        <taxon>Hexapoda</taxon>
        <taxon>Insecta</taxon>
        <taxon>Pterygota</taxon>
        <taxon>Neoptera</taxon>
        <taxon>Endopterygota</taxon>
        <taxon>Diptera</taxon>
        <taxon>Brachycera</taxon>
        <taxon>Muscomorpha</taxon>
        <taxon>Ephydroidea</taxon>
        <taxon>Drosophilidae</taxon>
        <taxon>Drosophila</taxon>
    </lineage>
</organism>
<dbReference type="PANTHER" id="PTHR12399">
    <property type="entry name" value="EUKARYOTIC TRANSLATION INITIATION FACTOR 3 SUBUNIT 7"/>
    <property type="match status" value="1"/>
</dbReference>
<dbReference type="GO" id="GO:0003743">
    <property type="term" value="F:translation initiation factor activity"/>
    <property type="evidence" value="ECO:0007669"/>
    <property type="project" value="UniProtKB-KW"/>
</dbReference>
<feature type="region of interest" description="RNA gate" evidence="5">
    <location>
        <begin position="291"/>
        <end position="305"/>
    </location>
</feature>
<proteinExistence type="inferred from homology"/>
<keyword evidence="7" id="KW-1185">Reference proteome</keyword>
<evidence type="ECO:0000256" key="5">
    <source>
        <dbReference type="HAMAP-Rule" id="MF_03003"/>
    </source>
</evidence>
<sequence length="554" mass="62808">MSHYAPFIKPYIEYNQFGWGPCDVSDMEVPYQPFCKSDRLGKISDWMLPVQEKKYTNKYASTFGSNNSQYAYFHEDDDATFHLVDGGNPRALKPYQRNRYRPNQRNNVRLHGRNVRGNAMTGVGQSGVGGAGGAGAGNKYGKGRDMRRGYAGRRFMRNAPVRLRESSVLVRSDWISIEEIDFPRLLKLSLPNIKDGIDIVTCGALEYYDKQCDRINVKNERPLQKVDRIINVPGTIDDPVIRRLSKTMGNVFATDDIIATLMCCTRSNYSWDIVIEKLGTKVFLDKRDNAQFDLLTVNETALEPPQDSEGSINSPQSLSLEATLINHNFSQQVLKIGDQEPKHKFEEPNPFEEPGVELASVAYRYKQWQLGDDVVLIARCKHNGVIKSPSGELQFVSIKALNEWDSKAANSVEWRQKLDSQRGAVLASELRNNACKLAKWTVEAVLAGSDQLKLGYVSRVNRNDHLRHVILGLQQFKPQEFATQINLNMDNAWGVLRCLVDIVLKQPDGKYLIMKDPNKPMIRLYDIPENAFDSDGNEDEETSEDRPFLKSMAN</sequence>
<keyword evidence="3" id="KW-0694">RNA-binding</keyword>
<evidence type="ECO:0000256" key="6">
    <source>
        <dbReference type="SAM" id="MobiDB-lite"/>
    </source>
</evidence>
<reference evidence="8" key="3">
    <citation type="submission" date="2025-08" db="UniProtKB">
        <authorList>
            <consortium name="RefSeq"/>
        </authorList>
    </citation>
    <scope>IDENTIFICATION</scope>
    <source>
        <tissue evidence="8">Whole organism</tissue>
    </source>
</reference>
<keyword evidence="4 5" id="KW-0648">Protein biosynthesis</keyword>
<feature type="region of interest" description="Disordered" evidence="6">
    <location>
        <begin position="530"/>
        <end position="554"/>
    </location>
</feature>
<comment type="similarity">
    <text evidence="5">Belongs to the eIF-3 subunit D family.</text>
</comment>
<keyword evidence="1 5" id="KW-0963">Cytoplasm</keyword>
<dbReference type="InterPro" id="IPR007783">
    <property type="entry name" value="eIF3d"/>
</dbReference>
<accession>A0ABM1NKT2</accession>
<evidence type="ECO:0000313" key="7">
    <source>
        <dbReference type="Proteomes" id="UP000694904"/>
    </source>
</evidence>
<comment type="function">
    <text evidence="5">mRNA cap-binding component of the eukaryotic translation initiation factor 3 (eIF-3) complex, which is involved in protein synthesis of a specialized repertoire of mRNAs and, together with other initiation factors, stimulates binding of mRNA and methionyl-tRNAi to the 40S ribosome. The eIF-3 complex specifically targets and initiates translation of a subset of mRNAs involved in cell proliferation. In the eIF-3 complex, eif3d specifically recognizes and binds the 7-methylguanosine cap of a subset of mRNAs.</text>
</comment>
<dbReference type="Proteomes" id="UP000694904">
    <property type="component" value="Chromosome 2"/>
</dbReference>
<protein>
    <recommendedName>
        <fullName evidence="5">Eukaryotic translation initiation factor 3 subunit D</fullName>
        <shortName evidence="5">eIF3d</shortName>
    </recommendedName>
    <alternativeName>
        <fullName evidence="5">Eukaryotic translation initiation factor 3 subunit 7</fullName>
    </alternativeName>
</protein>
<dbReference type="Pfam" id="PF05091">
    <property type="entry name" value="eIF-3_zeta"/>
    <property type="match status" value="1"/>
</dbReference>
<evidence type="ECO:0000313" key="8">
    <source>
        <dbReference type="RefSeq" id="XP_017855568.1"/>
    </source>
</evidence>
<dbReference type="PANTHER" id="PTHR12399:SF0">
    <property type="entry name" value="EUKARYOTIC TRANSLATION INITIATION FACTOR 3 SUBUNIT D"/>
    <property type="match status" value="1"/>
</dbReference>
<dbReference type="HAMAP" id="MF_03003">
    <property type="entry name" value="eIF3d"/>
    <property type="match status" value="1"/>
</dbReference>
<dbReference type="GeneID" id="108608619"/>
<evidence type="ECO:0000256" key="4">
    <source>
        <dbReference type="ARBA" id="ARBA00022917"/>
    </source>
</evidence>
<reference evidence="7" key="1">
    <citation type="journal article" date="1997" name="Nucleic Acids Res.">
        <title>tRNAscan-SE: a program for improved detection of transfer RNA genes in genomic sequence.</title>
        <authorList>
            <person name="Lowe T.M."/>
            <person name="Eddy S.R."/>
        </authorList>
    </citation>
    <scope>NUCLEOTIDE SEQUENCE [LARGE SCALE GENOMIC DNA]</scope>
</reference>
<evidence type="ECO:0000256" key="2">
    <source>
        <dbReference type="ARBA" id="ARBA00022540"/>
    </source>
</evidence>
<evidence type="ECO:0000256" key="1">
    <source>
        <dbReference type="ARBA" id="ARBA00022490"/>
    </source>
</evidence>
<comment type="subcellular location">
    <subcellularLocation>
        <location evidence="5">Cytoplasm</location>
    </subcellularLocation>
</comment>
<dbReference type="PIRSF" id="PIRSF016281">
    <property type="entry name" value="EIF-3_zeta"/>
    <property type="match status" value="1"/>
</dbReference>
<gene>
    <name evidence="8" type="primary">LOC108608619</name>
    <name evidence="5" type="synonym">eIF3-S7</name>
    <name evidence="5" type="synonym">eIF3d</name>
</gene>
<name>A0ABM1NKT2_DROAR</name>
<comment type="subunit">
    <text evidence="5">Component of the eukaryotic translation initiation factor 3 (eIF-3) complex. The eIF-3 complex interacts with pix.</text>
</comment>
<evidence type="ECO:0000256" key="3">
    <source>
        <dbReference type="ARBA" id="ARBA00022884"/>
    </source>
</evidence>
<reference evidence="7" key="2">
    <citation type="journal article" date="2016" name="G3 (Bethesda)">
        <title>Genome Evolution in Three Species of Cactophilic Drosophila.</title>
        <authorList>
            <person name="Sanchez-Flores A."/>
            <person name="Penazola F."/>
            <person name="Carpinteyro-Ponce J."/>
            <person name="Nazario-Yepiz N."/>
            <person name="Abreu-Goodger C."/>
            <person name="Machado C.A."/>
            <person name="Markow T.A."/>
        </authorList>
    </citation>
    <scope>NUCLEOTIDE SEQUENCE [LARGE SCALE GENOMIC DNA]</scope>
</reference>
<comment type="domain">
    <text evidence="5">The RNA gate region regulates mRNA cap recognition to prevent promiscuous mRNA-binding before assembly of eif3d into the full eukaryotic translation initiation factor 3 (eIF-3) complex.</text>
</comment>